<reference evidence="1 2" key="1">
    <citation type="submission" date="2018-06" db="EMBL/GenBank/DDBJ databases">
        <authorList>
            <consortium name="Pathogen Informatics"/>
            <person name="Doyle S."/>
        </authorList>
    </citation>
    <scope>NUCLEOTIDE SEQUENCE [LARGE SCALE GENOMIC DNA]</scope>
    <source>
        <strain evidence="1 2">NCTC13229</strain>
    </source>
</reference>
<organism evidence="1 2">
    <name type="scientific">Rhodococcus wratislaviensis</name>
    <name type="common">Tsukamurella wratislaviensis</name>
    <dbReference type="NCBI Taxonomy" id="44752"/>
    <lineage>
        <taxon>Bacteria</taxon>
        <taxon>Bacillati</taxon>
        <taxon>Actinomycetota</taxon>
        <taxon>Actinomycetes</taxon>
        <taxon>Mycobacteriales</taxon>
        <taxon>Nocardiaceae</taxon>
        <taxon>Rhodococcus</taxon>
    </lineage>
</organism>
<proteinExistence type="predicted"/>
<name>A0AB38FNS0_RHOWR</name>
<dbReference type="Proteomes" id="UP000251211">
    <property type="component" value="Unassembled WGS sequence"/>
</dbReference>
<evidence type="ECO:0000313" key="1">
    <source>
        <dbReference type="EMBL" id="SPZ43265.1"/>
    </source>
</evidence>
<evidence type="ECO:0000313" key="2">
    <source>
        <dbReference type="Proteomes" id="UP000251211"/>
    </source>
</evidence>
<comment type="caution">
    <text evidence="1">The sequence shown here is derived from an EMBL/GenBank/DDBJ whole genome shotgun (WGS) entry which is preliminary data.</text>
</comment>
<accession>A0AB38FNS0</accession>
<protein>
    <submittedName>
        <fullName evidence="1">Sulfatase</fullName>
    </submittedName>
</protein>
<sequence>MNGIEQTTFDGISMACTFPDSAESEADLRTTQYFEHGGNRAIYHNGWMAAARHGVPWQLVGKQGDFDSDT</sequence>
<dbReference type="AlphaFoldDB" id="A0AB38FNS0"/>
<dbReference type="EMBL" id="UAUI01000028">
    <property type="protein sequence ID" value="SPZ43265.1"/>
    <property type="molecule type" value="Genomic_DNA"/>
</dbReference>
<gene>
    <name evidence="1" type="ORF">NCTC13229_06800</name>
</gene>